<protein>
    <submittedName>
        <fullName evidence="3">Co-chaperone GroES</fullName>
    </submittedName>
</protein>
<dbReference type="SUPFAM" id="SSF50129">
    <property type="entry name" value="GroES-like"/>
    <property type="match status" value="1"/>
</dbReference>
<keyword evidence="4" id="KW-1185">Reference proteome</keyword>
<dbReference type="InterPro" id="IPR037124">
    <property type="entry name" value="Chaperonin_GroES_sf"/>
</dbReference>
<name>A0ABY8HB81_9MICC</name>
<dbReference type="EMBL" id="CP121252">
    <property type="protein sequence ID" value="WFP17893.1"/>
    <property type="molecule type" value="Genomic_DNA"/>
</dbReference>
<keyword evidence="2" id="KW-0143">Chaperone</keyword>
<dbReference type="InterPro" id="IPR011032">
    <property type="entry name" value="GroES-like_sf"/>
</dbReference>
<dbReference type="Proteomes" id="UP001219037">
    <property type="component" value="Chromosome"/>
</dbReference>
<gene>
    <name evidence="3" type="ORF">P8192_04455</name>
</gene>
<evidence type="ECO:0000313" key="4">
    <source>
        <dbReference type="Proteomes" id="UP001219037"/>
    </source>
</evidence>
<dbReference type="Gene3D" id="2.30.33.40">
    <property type="entry name" value="GroES chaperonin"/>
    <property type="match status" value="1"/>
</dbReference>
<sequence>MLHDRILVHQDKESAERRSSAGILIPATAQMGHRLSWATVVAVGPAVRHVELGDRVLFDPEERHEVELNARAYVLLRERDLHAVAEPEDSSDASGMYL</sequence>
<proteinExistence type="inferred from homology"/>
<dbReference type="InterPro" id="IPR020818">
    <property type="entry name" value="Chaperonin_GroES"/>
</dbReference>
<organism evidence="3 4">
    <name type="scientific">Citricoccus muralis</name>
    <dbReference type="NCBI Taxonomy" id="169134"/>
    <lineage>
        <taxon>Bacteria</taxon>
        <taxon>Bacillati</taxon>
        <taxon>Actinomycetota</taxon>
        <taxon>Actinomycetes</taxon>
        <taxon>Micrococcales</taxon>
        <taxon>Micrococcaceae</taxon>
        <taxon>Citricoccus</taxon>
    </lineage>
</organism>
<evidence type="ECO:0000313" key="3">
    <source>
        <dbReference type="EMBL" id="WFP17893.1"/>
    </source>
</evidence>
<dbReference type="PANTHER" id="PTHR10772:SF58">
    <property type="entry name" value="CO-CHAPERONIN GROES"/>
    <property type="match status" value="1"/>
</dbReference>
<evidence type="ECO:0000256" key="2">
    <source>
        <dbReference type="ARBA" id="ARBA00023186"/>
    </source>
</evidence>
<dbReference type="SMART" id="SM00883">
    <property type="entry name" value="Cpn10"/>
    <property type="match status" value="1"/>
</dbReference>
<dbReference type="CDD" id="cd00320">
    <property type="entry name" value="cpn10"/>
    <property type="match status" value="1"/>
</dbReference>
<dbReference type="RefSeq" id="WP_278159732.1">
    <property type="nucleotide sequence ID" value="NZ_CP121252.1"/>
</dbReference>
<reference evidence="3 4" key="1">
    <citation type="submission" date="2023-04" db="EMBL/GenBank/DDBJ databases">
        <title>Funneling lignin-derived compounds into biodiesel using alkali-halophilic Citricoccus sp. P2.</title>
        <authorList>
            <person name="Luo C.-B."/>
        </authorList>
    </citation>
    <scope>NUCLEOTIDE SEQUENCE [LARGE SCALE GENOMIC DNA]</scope>
    <source>
        <strain evidence="3 4">P2</strain>
    </source>
</reference>
<comment type="similarity">
    <text evidence="1">Belongs to the GroES chaperonin family.</text>
</comment>
<accession>A0ABY8HB81</accession>
<evidence type="ECO:0000256" key="1">
    <source>
        <dbReference type="ARBA" id="ARBA00006975"/>
    </source>
</evidence>
<dbReference type="Pfam" id="PF00166">
    <property type="entry name" value="Cpn10"/>
    <property type="match status" value="1"/>
</dbReference>
<dbReference type="PANTHER" id="PTHR10772">
    <property type="entry name" value="10 KDA HEAT SHOCK PROTEIN"/>
    <property type="match status" value="1"/>
</dbReference>